<evidence type="ECO:0000313" key="1">
    <source>
        <dbReference type="EMBL" id="KKK54943.1"/>
    </source>
</evidence>
<feature type="non-terminal residue" evidence="1">
    <location>
        <position position="1"/>
    </location>
</feature>
<accession>A0A0F8WEJ0</accession>
<proteinExistence type="predicted"/>
<name>A0A0F8WEJ0_9ZZZZ</name>
<dbReference type="EMBL" id="LAZR01065737">
    <property type="protein sequence ID" value="KKK54943.1"/>
    <property type="molecule type" value="Genomic_DNA"/>
</dbReference>
<dbReference type="Gene3D" id="1.25.40.10">
    <property type="entry name" value="Tetratricopeptide repeat domain"/>
    <property type="match status" value="1"/>
</dbReference>
<reference evidence="1" key="1">
    <citation type="journal article" date="2015" name="Nature">
        <title>Complex archaea that bridge the gap between prokaryotes and eukaryotes.</title>
        <authorList>
            <person name="Spang A."/>
            <person name="Saw J.H."/>
            <person name="Jorgensen S.L."/>
            <person name="Zaremba-Niedzwiedzka K."/>
            <person name="Martijn J."/>
            <person name="Lind A.E."/>
            <person name="van Eijk R."/>
            <person name="Schleper C."/>
            <person name="Guy L."/>
            <person name="Ettema T.J."/>
        </authorList>
    </citation>
    <scope>NUCLEOTIDE SEQUENCE</scope>
</reference>
<sequence>AREAYQKALEISKRLGLQEGMANQCVNMGSIAKQQGDQAKAREFLTKARDIFRKIGIPHKVEKVQGLLDGLDGEDEG</sequence>
<gene>
    <name evidence="1" type="ORF">LCGC14_3079580</name>
</gene>
<dbReference type="InterPro" id="IPR011990">
    <property type="entry name" value="TPR-like_helical_dom_sf"/>
</dbReference>
<dbReference type="SUPFAM" id="SSF48452">
    <property type="entry name" value="TPR-like"/>
    <property type="match status" value="1"/>
</dbReference>
<protein>
    <recommendedName>
        <fullName evidence="2">MalT-like TPR region domain-containing protein</fullName>
    </recommendedName>
</protein>
<organism evidence="1">
    <name type="scientific">marine sediment metagenome</name>
    <dbReference type="NCBI Taxonomy" id="412755"/>
    <lineage>
        <taxon>unclassified sequences</taxon>
        <taxon>metagenomes</taxon>
        <taxon>ecological metagenomes</taxon>
    </lineage>
</organism>
<comment type="caution">
    <text evidence="1">The sequence shown here is derived from an EMBL/GenBank/DDBJ whole genome shotgun (WGS) entry which is preliminary data.</text>
</comment>
<evidence type="ECO:0008006" key="2">
    <source>
        <dbReference type="Google" id="ProtNLM"/>
    </source>
</evidence>
<dbReference type="AlphaFoldDB" id="A0A0F8WEJ0"/>